<proteinExistence type="predicted"/>
<evidence type="ECO:0008006" key="3">
    <source>
        <dbReference type="Google" id="ProtNLM"/>
    </source>
</evidence>
<gene>
    <name evidence="1" type="ORF">AURDEDRAFT_177670</name>
</gene>
<protein>
    <recommendedName>
        <fullName evidence="3">SUN domain-containing protein</fullName>
    </recommendedName>
</protein>
<evidence type="ECO:0000313" key="1">
    <source>
        <dbReference type="EMBL" id="EJD33254.1"/>
    </source>
</evidence>
<dbReference type="Proteomes" id="UP000006514">
    <property type="component" value="Unassembled WGS sequence"/>
</dbReference>
<evidence type="ECO:0000313" key="2">
    <source>
        <dbReference type="Proteomes" id="UP000006514"/>
    </source>
</evidence>
<name>J0CSI7_AURST</name>
<dbReference type="Gene3D" id="2.60.120.260">
    <property type="entry name" value="Galactose-binding domain-like"/>
    <property type="match status" value="1"/>
</dbReference>
<accession>J0CSI7</accession>
<sequence length="315" mass="33728">MPVDLRSERFRPADARPSMSFPKRLLLPLFLGILVGVAVTAWVPSLPFNRSAGSALGTVEQAEPAGEQPSIAAFEAANDVLNVVAASNQDESALPVDHASFLNGARIIDSLTTPSTPLHVPTLYAHNIPHQLVSLVVHESRGPPSIPEVALGLYSDSRALWFFDGSEGTLAVALASPVPVRFIVLKRHSTPKACLPLDVNIWGLVVSPDSERVQADTFAWPKTAFPVQLQKAKELQASLPQSLYSVSGAPQWIPLGSLRDIRLVGSSGLPIPMPHSMTDHHLAVHVVAIEFLRNGGGDHTCFPGFGVYSSDIDLA</sequence>
<dbReference type="KEGG" id="adl:AURDEDRAFT_177670"/>
<organism evidence="1 2">
    <name type="scientific">Auricularia subglabra (strain TFB-10046 / SS5)</name>
    <name type="common">White-rot fungus</name>
    <name type="synonym">Auricularia delicata (strain TFB10046)</name>
    <dbReference type="NCBI Taxonomy" id="717982"/>
    <lineage>
        <taxon>Eukaryota</taxon>
        <taxon>Fungi</taxon>
        <taxon>Dikarya</taxon>
        <taxon>Basidiomycota</taxon>
        <taxon>Agaricomycotina</taxon>
        <taxon>Agaricomycetes</taxon>
        <taxon>Auriculariales</taxon>
        <taxon>Auriculariaceae</taxon>
        <taxon>Auricularia</taxon>
    </lineage>
</organism>
<dbReference type="EMBL" id="JH688339">
    <property type="protein sequence ID" value="EJD33254.1"/>
    <property type="molecule type" value="Genomic_DNA"/>
</dbReference>
<reference evidence="2" key="1">
    <citation type="journal article" date="2012" name="Science">
        <title>The Paleozoic origin of enzymatic lignin decomposition reconstructed from 31 fungal genomes.</title>
        <authorList>
            <person name="Floudas D."/>
            <person name="Binder M."/>
            <person name="Riley R."/>
            <person name="Barry K."/>
            <person name="Blanchette R.A."/>
            <person name="Henrissat B."/>
            <person name="Martinez A.T."/>
            <person name="Otillar R."/>
            <person name="Spatafora J.W."/>
            <person name="Yadav J.S."/>
            <person name="Aerts A."/>
            <person name="Benoit I."/>
            <person name="Boyd A."/>
            <person name="Carlson A."/>
            <person name="Copeland A."/>
            <person name="Coutinho P.M."/>
            <person name="de Vries R.P."/>
            <person name="Ferreira P."/>
            <person name="Findley K."/>
            <person name="Foster B."/>
            <person name="Gaskell J."/>
            <person name="Glotzer D."/>
            <person name="Gorecki P."/>
            <person name="Heitman J."/>
            <person name="Hesse C."/>
            <person name="Hori C."/>
            <person name="Igarashi K."/>
            <person name="Jurgens J.A."/>
            <person name="Kallen N."/>
            <person name="Kersten P."/>
            <person name="Kohler A."/>
            <person name="Kuees U."/>
            <person name="Kumar T.K.A."/>
            <person name="Kuo A."/>
            <person name="LaButti K."/>
            <person name="Larrondo L.F."/>
            <person name="Lindquist E."/>
            <person name="Ling A."/>
            <person name="Lombard V."/>
            <person name="Lucas S."/>
            <person name="Lundell T."/>
            <person name="Martin R."/>
            <person name="McLaughlin D.J."/>
            <person name="Morgenstern I."/>
            <person name="Morin E."/>
            <person name="Murat C."/>
            <person name="Nagy L.G."/>
            <person name="Nolan M."/>
            <person name="Ohm R.A."/>
            <person name="Patyshakuliyeva A."/>
            <person name="Rokas A."/>
            <person name="Ruiz-Duenas F.J."/>
            <person name="Sabat G."/>
            <person name="Salamov A."/>
            <person name="Samejima M."/>
            <person name="Schmutz J."/>
            <person name="Slot J.C."/>
            <person name="St John F."/>
            <person name="Stenlid J."/>
            <person name="Sun H."/>
            <person name="Sun S."/>
            <person name="Syed K."/>
            <person name="Tsang A."/>
            <person name="Wiebenga A."/>
            <person name="Young D."/>
            <person name="Pisabarro A."/>
            <person name="Eastwood D.C."/>
            <person name="Martin F."/>
            <person name="Cullen D."/>
            <person name="Grigoriev I.V."/>
            <person name="Hibbett D.S."/>
        </authorList>
    </citation>
    <scope>NUCLEOTIDE SEQUENCE [LARGE SCALE GENOMIC DNA]</scope>
    <source>
        <strain evidence="2">TFB10046</strain>
    </source>
</reference>
<keyword evidence="2" id="KW-1185">Reference proteome</keyword>
<dbReference type="InParanoid" id="J0CSI7"/>
<dbReference type="OrthoDB" id="342281at2759"/>
<dbReference type="AlphaFoldDB" id="J0CSI7"/>